<keyword evidence="1" id="KW-0812">Transmembrane</keyword>
<accession>A0A9E7NC13</accession>
<dbReference type="Proteomes" id="UP001056855">
    <property type="component" value="Chromosome"/>
</dbReference>
<feature type="domain" description="DUF1616" evidence="2">
    <location>
        <begin position="13"/>
        <end position="323"/>
    </location>
</feature>
<keyword evidence="4" id="KW-1185">Reference proteome</keyword>
<dbReference type="RefSeq" id="WP_254158677.1">
    <property type="nucleotide sequence ID" value="NZ_CP100355.1"/>
</dbReference>
<evidence type="ECO:0000313" key="4">
    <source>
        <dbReference type="Proteomes" id="UP001056855"/>
    </source>
</evidence>
<dbReference type="EMBL" id="CP100355">
    <property type="protein sequence ID" value="UTF54170.1"/>
    <property type="molecule type" value="Genomic_DNA"/>
</dbReference>
<keyword evidence="1" id="KW-0472">Membrane</keyword>
<sequence length="327" mass="34649">MSDNNWWFLDLAAVVAATGFLSFGLLLGVPGVARVALALPLVLFLPGYALIAVLFPDAPSDDYQPFDIDRTGLRNPLLVSGGLASTERIILSIVASIFLVPVIALIASVAPGGIAPETAILGIAGLTGLLTLFAIVARYRCAPDRRFALTVGTSGLLFSRPSRSTGVSTRPFNIAIVIALLVLVATTGFAVANPPTSESFTEFALETEPVTADSDTVYQTNYAAGEASDVTVSITNHEGTEQTYTTVVLLERVSYGESNATVQERTQLTSESVTVADGEQRNQTLEMTPSMQGDDLRLTVLLYEGEPPSNPSTENAYRAVHAPIVVE</sequence>
<evidence type="ECO:0000313" key="3">
    <source>
        <dbReference type="EMBL" id="UTF54170.1"/>
    </source>
</evidence>
<keyword evidence="1" id="KW-1133">Transmembrane helix</keyword>
<dbReference type="Pfam" id="PF07760">
    <property type="entry name" value="DUF1616"/>
    <property type="match status" value="1"/>
</dbReference>
<protein>
    <submittedName>
        <fullName evidence="3">DUF1616 domain-containing protein</fullName>
    </submittedName>
</protein>
<reference evidence="3" key="1">
    <citation type="submission" date="2022-06" db="EMBL/GenBank/DDBJ databases">
        <title>Diverse halophilic archaea isolated from saline environments.</title>
        <authorList>
            <person name="Cui H.-L."/>
        </authorList>
    </citation>
    <scope>NUCLEOTIDE SEQUENCE</scope>
    <source>
        <strain evidence="3">WLHS1</strain>
    </source>
</reference>
<gene>
    <name evidence="3" type="ORF">NGM29_02480</name>
</gene>
<feature type="transmembrane region" description="Helical" evidence="1">
    <location>
        <begin position="119"/>
        <end position="139"/>
    </location>
</feature>
<dbReference type="InterPro" id="IPR011674">
    <property type="entry name" value="DUF1616"/>
</dbReference>
<organism evidence="3 4">
    <name type="scientific">Natronosalvus rutilus</name>
    <dbReference type="NCBI Taxonomy" id="2953753"/>
    <lineage>
        <taxon>Archaea</taxon>
        <taxon>Methanobacteriati</taxon>
        <taxon>Methanobacteriota</taxon>
        <taxon>Stenosarchaea group</taxon>
        <taxon>Halobacteria</taxon>
        <taxon>Halobacteriales</taxon>
        <taxon>Natrialbaceae</taxon>
        <taxon>Natronosalvus</taxon>
    </lineage>
</organism>
<feature type="transmembrane region" description="Helical" evidence="1">
    <location>
        <begin position="35"/>
        <end position="55"/>
    </location>
</feature>
<proteinExistence type="predicted"/>
<evidence type="ECO:0000256" key="1">
    <source>
        <dbReference type="SAM" id="Phobius"/>
    </source>
</evidence>
<feature type="transmembrane region" description="Helical" evidence="1">
    <location>
        <begin position="6"/>
        <end position="28"/>
    </location>
</feature>
<feature type="transmembrane region" description="Helical" evidence="1">
    <location>
        <begin position="172"/>
        <end position="192"/>
    </location>
</feature>
<dbReference type="KEGG" id="sawl:NGM29_02480"/>
<dbReference type="GeneID" id="73288876"/>
<dbReference type="AlphaFoldDB" id="A0A9E7NC13"/>
<name>A0A9E7NC13_9EURY</name>
<feature type="transmembrane region" description="Helical" evidence="1">
    <location>
        <begin position="89"/>
        <end position="107"/>
    </location>
</feature>
<evidence type="ECO:0000259" key="2">
    <source>
        <dbReference type="Pfam" id="PF07760"/>
    </source>
</evidence>